<organism evidence="2 3">
    <name type="scientific">Rhinopithecus bieti</name>
    <name type="common">Black snub-nosed monkey</name>
    <name type="synonym">Pygathrix bieti</name>
    <dbReference type="NCBI Taxonomy" id="61621"/>
    <lineage>
        <taxon>Eukaryota</taxon>
        <taxon>Metazoa</taxon>
        <taxon>Chordata</taxon>
        <taxon>Craniata</taxon>
        <taxon>Vertebrata</taxon>
        <taxon>Euteleostomi</taxon>
        <taxon>Mammalia</taxon>
        <taxon>Eutheria</taxon>
        <taxon>Euarchontoglires</taxon>
        <taxon>Primates</taxon>
        <taxon>Haplorrhini</taxon>
        <taxon>Catarrhini</taxon>
        <taxon>Cercopithecidae</taxon>
        <taxon>Colobinae</taxon>
        <taxon>Rhinopithecus</taxon>
    </lineage>
</organism>
<name>A0A2K6LUP9_RHIBE</name>
<evidence type="ECO:0000313" key="2">
    <source>
        <dbReference type="Ensembl" id="ENSRBIP00000027246.1"/>
    </source>
</evidence>
<feature type="chain" id="PRO_5014386944" evidence="1">
    <location>
        <begin position="22"/>
        <end position="111"/>
    </location>
</feature>
<dbReference type="Ensembl" id="ENSRBIT00000051175.1">
    <property type="protein sequence ID" value="ENSRBIP00000027246.1"/>
    <property type="gene ID" value="ENSRBIG00000037491.1"/>
</dbReference>
<dbReference type="AlphaFoldDB" id="A0A2K6LUP9"/>
<sequence>MKLTVGLTLVTLALCCSSGECSESLPSLLDLGTLRTTQFCAEEGVSCPCLLCSRWEDLGMLSLRKLGLLPQRSAPPFCASLNPCSWTHPPVLRLPWEFSAPIKTRVRQWLS</sequence>
<accession>A0A2K6LUP9</accession>
<feature type="signal peptide" evidence="1">
    <location>
        <begin position="1"/>
        <end position="21"/>
    </location>
</feature>
<evidence type="ECO:0000256" key="1">
    <source>
        <dbReference type="SAM" id="SignalP"/>
    </source>
</evidence>
<reference evidence="2 3" key="1">
    <citation type="submission" date="2016-06" db="EMBL/GenBank/DDBJ databases">
        <title>Genome of Rhinopithecus bieti.</title>
        <authorList>
            <person name="Wu"/>
            <person name="C.-I. and Zhang"/>
            <person name="Y."/>
        </authorList>
    </citation>
    <scope>NUCLEOTIDE SEQUENCE</scope>
</reference>
<reference evidence="2" key="2">
    <citation type="submission" date="2025-08" db="UniProtKB">
        <authorList>
            <consortium name="Ensembl"/>
        </authorList>
    </citation>
    <scope>IDENTIFICATION</scope>
</reference>
<keyword evidence="1" id="KW-0732">Signal</keyword>
<dbReference type="GeneTree" id="ENSGT01150000290746"/>
<reference evidence="2" key="3">
    <citation type="submission" date="2025-09" db="UniProtKB">
        <authorList>
            <consortium name="Ensembl"/>
        </authorList>
    </citation>
    <scope>IDENTIFICATION</scope>
</reference>
<dbReference type="Proteomes" id="UP000233180">
    <property type="component" value="Unassembled WGS sequence"/>
</dbReference>
<protein>
    <submittedName>
        <fullName evidence="2">Uncharacterized protein</fullName>
    </submittedName>
</protein>
<keyword evidence="3" id="KW-1185">Reference proteome</keyword>
<evidence type="ECO:0000313" key="3">
    <source>
        <dbReference type="Proteomes" id="UP000233180"/>
    </source>
</evidence>
<proteinExistence type="predicted"/>